<accession>A0A7J3M2F9</accession>
<dbReference type="Gene3D" id="3.40.50.2300">
    <property type="match status" value="1"/>
</dbReference>
<organism evidence="4">
    <name type="scientific">Archaeoglobus fulgidus</name>
    <dbReference type="NCBI Taxonomy" id="2234"/>
    <lineage>
        <taxon>Archaea</taxon>
        <taxon>Methanobacteriati</taxon>
        <taxon>Methanobacteriota</taxon>
        <taxon>Archaeoglobi</taxon>
        <taxon>Archaeoglobales</taxon>
        <taxon>Archaeoglobaceae</taxon>
        <taxon>Archaeoglobus</taxon>
    </lineage>
</organism>
<dbReference type="InterPro" id="IPR050595">
    <property type="entry name" value="Bact_response_regulator"/>
</dbReference>
<dbReference type="GO" id="GO:0000160">
    <property type="term" value="P:phosphorelay signal transduction system"/>
    <property type="evidence" value="ECO:0007669"/>
    <property type="project" value="InterPro"/>
</dbReference>
<dbReference type="PANTHER" id="PTHR44591">
    <property type="entry name" value="STRESS RESPONSE REGULATOR PROTEIN 1"/>
    <property type="match status" value="1"/>
</dbReference>
<evidence type="ECO:0000259" key="3">
    <source>
        <dbReference type="PROSITE" id="PS50110"/>
    </source>
</evidence>
<dbReference type="CDD" id="cd17546">
    <property type="entry name" value="REC_hyHK_CKI1_RcsC-like"/>
    <property type="match status" value="1"/>
</dbReference>
<dbReference type="InterPro" id="IPR011006">
    <property type="entry name" value="CheY-like_superfamily"/>
</dbReference>
<feature type="modified residue" description="4-aspartylphosphate" evidence="2">
    <location>
        <position position="53"/>
    </location>
</feature>
<gene>
    <name evidence="4" type="ORF">ENT52_05260</name>
</gene>
<dbReference type="AlphaFoldDB" id="A0A7J3M2F9"/>
<keyword evidence="1 2" id="KW-0597">Phosphoprotein</keyword>
<comment type="caution">
    <text evidence="4">The sequence shown here is derived from an EMBL/GenBank/DDBJ whole genome shotgun (WGS) entry which is preliminary data.</text>
</comment>
<dbReference type="Pfam" id="PF00072">
    <property type="entry name" value="Response_reg"/>
    <property type="match status" value="1"/>
</dbReference>
<evidence type="ECO:0000313" key="4">
    <source>
        <dbReference type="EMBL" id="HGT83116.1"/>
    </source>
</evidence>
<reference evidence="4" key="1">
    <citation type="journal article" date="2020" name="mSystems">
        <title>Genome- and Community-Level Interaction Insights into Carbon Utilization and Element Cycling Functions of Hydrothermarchaeota in Hydrothermal Sediment.</title>
        <authorList>
            <person name="Zhou Z."/>
            <person name="Liu Y."/>
            <person name="Xu W."/>
            <person name="Pan J."/>
            <person name="Luo Z.H."/>
            <person name="Li M."/>
        </authorList>
    </citation>
    <scope>NUCLEOTIDE SEQUENCE [LARGE SCALE GENOMIC DNA]</scope>
    <source>
        <strain evidence="4">SpSt-587</strain>
    </source>
</reference>
<evidence type="ECO:0000256" key="1">
    <source>
        <dbReference type="ARBA" id="ARBA00022553"/>
    </source>
</evidence>
<dbReference type="PROSITE" id="PS50110">
    <property type="entry name" value="RESPONSE_REGULATORY"/>
    <property type="match status" value="1"/>
</dbReference>
<dbReference type="SMART" id="SM00448">
    <property type="entry name" value="REC"/>
    <property type="match status" value="1"/>
</dbReference>
<proteinExistence type="predicted"/>
<sequence length="121" mass="13866">MKNKKVLIAEDDLALLETLAIMLKDRYEIYTARNGEELIRLFKENRPDLVVTDILMPEIDGVEATKRILEIDPNAIVIGITAYYLSKAKSLLEVGAKEVLEKPFTRKKLIETIEKYLSKKT</sequence>
<feature type="domain" description="Response regulatory" evidence="3">
    <location>
        <begin position="5"/>
        <end position="117"/>
    </location>
</feature>
<protein>
    <submittedName>
        <fullName evidence="4">Response regulator</fullName>
    </submittedName>
</protein>
<dbReference type="SUPFAM" id="SSF52172">
    <property type="entry name" value="CheY-like"/>
    <property type="match status" value="1"/>
</dbReference>
<dbReference type="PANTHER" id="PTHR44591:SF3">
    <property type="entry name" value="RESPONSE REGULATORY DOMAIN-CONTAINING PROTEIN"/>
    <property type="match status" value="1"/>
</dbReference>
<name>A0A7J3M2F9_ARCFL</name>
<dbReference type="EMBL" id="DSYZ01000098">
    <property type="protein sequence ID" value="HGT83116.1"/>
    <property type="molecule type" value="Genomic_DNA"/>
</dbReference>
<evidence type="ECO:0000256" key="2">
    <source>
        <dbReference type="PROSITE-ProRule" id="PRU00169"/>
    </source>
</evidence>
<dbReference type="InterPro" id="IPR001789">
    <property type="entry name" value="Sig_transdc_resp-reg_receiver"/>
</dbReference>